<protein>
    <submittedName>
        <fullName evidence="3">Unnamed product</fullName>
    </submittedName>
</protein>
<evidence type="ECO:0000256" key="2">
    <source>
        <dbReference type="SAM" id="SignalP"/>
    </source>
</evidence>
<dbReference type="Proteomes" id="UP000009170">
    <property type="component" value="Unassembled WGS sequence"/>
</dbReference>
<keyword evidence="1" id="KW-1133">Transmembrane helix</keyword>
<sequence>MSRNVLVTVLRVLPLALYLRSAACKFGIPIAGCDGALCPVAVGKPGTCVPTANTLEQLAWCEHAWTPWANKLLSTVKLPIKVRCSAKDGYEFAKIIGALELLGYAALWTNPSQGATMLTVIMIGAIHFHMTFLKDPVGKLGIQFALLFASLAIMFLTGKPNKAQQVKKSASTRRSSSRKKRN</sequence>
<feature type="transmembrane region" description="Helical" evidence="1">
    <location>
        <begin position="140"/>
        <end position="158"/>
    </location>
</feature>
<organism evidence="3 4">
    <name type="scientific">Ostreococcus tauri</name>
    <name type="common">Marine green alga</name>
    <dbReference type="NCBI Taxonomy" id="70448"/>
    <lineage>
        <taxon>Eukaryota</taxon>
        <taxon>Viridiplantae</taxon>
        <taxon>Chlorophyta</taxon>
        <taxon>Mamiellophyceae</taxon>
        <taxon>Mamiellales</taxon>
        <taxon>Bathycoccaceae</taxon>
        <taxon>Ostreococcus</taxon>
    </lineage>
</organism>
<reference evidence="4" key="1">
    <citation type="journal article" date="2006" name="Proc. Natl. Acad. Sci. U.S.A.">
        <title>Genome analysis of the smallest free-living eukaryote Ostreococcus tauri unveils many unique features.</title>
        <authorList>
            <person name="Derelle E."/>
            <person name="Ferraz C."/>
            <person name="Rombauts S."/>
            <person name="Rouze P."/>
            <person name="Worden A.Z."/>
            <person name="Robbens S."/>
            <person name="Partensky F."/>
            <person name="Degroeve S."/>
            <person name="Echeynie S."/>
            <person name="Cooke R."/>
            <person name="Saeys Y."/>
            <person name="Wuyts J."/>
            <person name="Jabbari K."/>
            <person name="Bowler C."/>
            <person name="Panaud O."/>
            <person name="Piegu B."/>
            <person name="Ball S.G."/>
            <person name="Ral J.-P."/>
            <person name="Bouget F.-Y."/>
            <person name="Piganeau G."/>
            <person name="De Baets B."/>
            <person name="Picard A."/>
            <person name="Delseny M."/>
            <person name="Demaille J."/>
            <person name="Van de Peer Y."/>
            <person name="Moreau H."/>
        </authorList>
    </citation>
    <scope>NUCLEOTIDE SEQUENCE [LARGE SCALE GENOMIC DNA]</scope>
    <source>
        <strain evidence="4">OTTH 0595 / CCAP 157/2 / RCC745</strain>
    </source>
</reference>
<proteinExistence type="predicted"/>
<keyword evidence="1" id="KW-0812">Transmembrane</keyword>
<keyword evidence="1" id="KW-0472">Membrane</keyword>
<dbReference type="InParanoid" id="A0A090N2Y6"/>
<dbReference type="AlphaFoldDB" id="A0A090N2Y6"/>
<dbReference type="EMBL" id="CAID01000003">
    <property type="protein sequence ID" value="CEF97183.1"/>
    <property type="molecule type" value="Genomic_DNA"/>
</dbReference>
<keyword evidence="4" id="KW-1185">Reference proteome</keyword>
<accession>A0A090N2Y6</accession>
<reference evidence="3 4" key="2">
    <citation type="journal article" date="2014" name="BMC Genomics">
        <title>An improved genome of the model marine alga Ostreococcus tauri unfolds by assessing Illumina de novo assemblies.</title>
        <authorList>
            <person name="Blanc-Mathieu R."/>
            <person name="Verhelst B."/>
            <person name="Derelle E."/>
            <person name="Rombauts S."/>
            <person name="Bouget F.Y."/>
            <person name="Carre I."/>
            <person name="Chateau A."/>
            <person name="Eyre-Walker A."/>
            <person name="Grimsley N."/>
            <person name="Moreau H."/>
            <person name="Piegu B."/>
            <person name="Rivals E."/>
            <person name="Schackwitz W."/>
            <person name="Van de Peer Y."/>
            <person name="Piganeau G."/>
        </authorList>
    </citation>
    <scope>NUCLEOTIDE SEQUENCE [LARGE SCALE GENOMIC DNA]</scope>
    <source>
        <strain evidence="4">OTTH 0595 / CCAP 157/2 / RCC745</strain>
    </source>
</reference>
<feature type="chain" id="PRO_5001860636" evidence="2">
    <location>
        <begin position="25"/>
        <end position="182"/>
    </location>
</feature>
<dbReference type="OrthoDB" id="497144at2759"/>
<dbReference type="RefSeq" id="XP_003078250.2">
    <property type="nucleotide sequence ID" value="XM_003078202.2"/>
</dbReference>
<gene>
    <name evidence="3" type="ORF">OT_ostta03g03370</name>
</gene>
<evidence type="ECO:0000313" key="4">
    <source>
        <dbReference type="Proteomes" id="UP000009170"/>
    </source>
</evidence>
<evidence type="ECO:0000256" key="1">
    <source>
        <dbReference type="SAM" id="Phobius"/>
    </source>
</evidence>
<keyword evidence="2" id="KW-0732">Signal</keyword>
<feature type="signal peptide" evidence="2">
    <location>
        <begin position="1"/>
        <end position="24"/>
    </location>
</feature>
<evidence type="ECO:0000313" key="3">
    <source>
        <dbReference type="EMBL" id="CEF97183.1"/>
    </source>
</evidence>
<dbReference type="GeneID" id="9832976"/>
<comment type="caution">
    <text evidence="3">The sequence shown here is derived from an EMBL/GenBank/DDBJ whole genome shotgun (WGS) entry which is preliminary data.</text>
</comment>
<name>A0A090N2Y6_OSTTA</name>
<dbReference type="KEGG" id="ota:OT_ostta03g03370"/>